<evidence type="ECO:0000256" key="6">
    <source>
        <dbReference type="ARBA" id="ARBA00023002"/>
    </source>
</evidence>
<evidence type="ECO:0000259" key="13">
    <source>
        <dbReference type="PROSITE" id="PS51352"/>
    </source>
</evidence>
<dbReference type="GO" id="GO:0005737">
    <property type="term" value="C:cytoplasm"/>
    <property type="evidence" value="ECO:0007669"/>
    <property type="project" value="TreeGrafter"/>
</dbReference>
<comment type="function">
    <text evidence="1">Thiol-specific peroxidase that catalyzes the reduction of hydrogen peroxide and organic hydroperoxides to water and alcohols, respectively. Plays a role in cell protection against oxidative stress by detoxifying peroxides and as sensor of hydrogen peroxide-mediated signaling events.</text>
</comment>
<protein>
    <recommendedName>
        <fullName evidence="3">thioredoxin-dependent peroxiredoxin</fullName>
        <ecNumber evidence="3">1.11.1.24</ecNumber>
    </recommendedName>
    <alternativeName>
        <fullName evidence="9">Thioredoxin peroxidase</fullName>
    </alternativeName>
</protein>
<dbReference type="CDD" id="cd03017">
    <property type="entry name" value="PRX_BCP"/>
    <property type="match status" value="1"/>
</dbReference>
<comment type="caution">
    <text evidence="14">The sequence shown here is derived from an EMBL/GenBank/DDBJ whole genome shotgun (WGS) entry which is preliminary data.</text>
</comment>
<feature type="active site" description="Cysteine sulfenic acid (-SOH) intermediate; for peroxidase activity" evidence="12">
    <location>
        <position position="45"/>
    </location>
</feature>
<evidence type="ECO:0000256" key="11">
    <source>
        <dbReference type="ARBA" id="ARBA00049091"/>
    </source>
</evidence>
<keyword evidence="8" id="KW-0676">Redox-active center</keyword>
<evidence type="ECO:0000313" key="15">
    <source>
        <dbReference type="Proteomes" id="UP000745577"/>
    </source>
</evidence>
<keyword evidence="5" id="KW-0049">Antioxidant</keyword>
<gene>
    <name evidence="14" type="primary">bcp</name>
    <name evidence="14" type="ORF">KC675_03925</name>
</gene>
<evidence type="ECO:0000256" key="4">
    <source>
        <dbReference type="ARBA" id="ARBA00022559"/>
    </source>
</evidence>
<comment type="catalytic activity">
    <reaction evidence="11">
        <text>a hydroperoxide + [thioredoxin]-dithiol = an alcohol + [thioredoxin]-disulfide + H2O</text>
        <dbReference type="Rhea" id="RHEA:62620"/>
        <dbReference type="Rhea" id="RHEA-COMP:10698"/>
        <dbReference type="Rhea" id="RHEA-COMP:10700"/>
        <dbReference type="ChEBI" id="CHEBI:15377"/>
        <dbReference type="ChEBI" id="CHEBI:29950"/>
        <dbReference type="ChEBI" id="CHEBI:30879"/>
        <dbReference type="ChEBI" id="CHEBI:35924"/>
        <dbReference type="ChEBI" id="CHEBI:50058"/>
        <dbReference type="EC" id="1.11.1.24"/>
    </reaction>
</comment>
<dbReference type="GO" id="GO:0034599">
    <property type="term" value="P:cellular response to oxidative stress"/>
    <property type="evidence" value="ECO:0007669"/>
    <property type="project" value="TreeGrafter"/>
</dbReference>
<dbReference type="PIRSF" id="PIRSF000239">
    <property type="entry name" value="AHPC"/>
    <property type="match status" value="1"/>
</dbReference>
<dbReference type="FunFam" id="3.40.30.10:FF:000007">
    <property type="entry name" value="Thioredoxin-dependent thiol peroxidase"/>
    <property type="match status" value="1"/>
</dbReference>
<dbReference type="InterPro" id="IPR036249">
    <property type="entry name" value="Thioredoxin-like_sf"/>
</dbReference>
<dbReference type="GO" id="GO:0045454">
    <property type="term" value="P:cell redox homeostasis"/>
    <property type="evidence" value="ECO:0007669"/>
    <property type="project" value="TreeGrafter"/>
</dbReference>
<keyword evidence="4 14" id="KW-0575">Peroxidase</keyword>
<dbReference type="PANTHER" id="PTHR42801">
    <property type="entry name" value="THIOREDOXIN-DEPENDENT PEROXIDE REDUCTASE"/>
    <property type="match status" value="1"/>
</dbReference>
<evidence type="ECO:0000256" key="8">
    <source>
        <dbReference type="ARBA" id="ARBA00023284"/>
    </source>
</evidence>
<evidence type="ECO:0000313" key="14">
    <source>
        <dbReference type="EMBL" id="MCA9380298.1"/>
    </source>
</evidence>
<proteinExistence type="inferred from homology"/>
<dbReference type="EMBL" id="JAGQLL010000046">
    <property type="protein sequence ID" value="MCA9380298.1"/>
    <property type="molecule type" value="Genomic_DNA"/>
</dbReference>
<comment type="similarity">
    <text evidence="10">Belongs to the peroxiredoxin family. BCP/PrxQ subfamily.</text>
</comment>
<feature type="domain" description="Thioredoxin" evidence="13">
    <location>
        <begin position="2"/>
        <end position="156"/>
    </location>
</feature>
<name>A0A955L0Q3_9BACT</name>
<evidence type="ECO:0000256" key="5">
    <source>
        <dbReference type="ARBA" id="ARBA00022862"/>
    </source>
</evidence>
<dbReference type="AlphaFoldDB" id="A0A955L0Q3"/>
<dbReference type="InterPro" id="IPR000866">
    <property type="entry name" value="AhpC/TSA"/>
</dbReference>
<dbReference type="InterPro" id="IPR024706">
    <property type="entry name" value="Peroxiredoxin_AhpC-typ"/>
</dbReference>
<comment type="subunit">
    <text evidence="2">Monomer.</text>
</comment>
<dbReference type="Gene3D" id="3.40.30.10">
    <property type="entry name" value="Glutaredoxin"/>
    <property type="match status" value="1"/>
</dbReference>
<evidence type="ECO:0000256" key="7">
    <source>
        <dbReference type="ARBA" id="ARBA00023157"/>
    </source>
</evidence>
<evidence type="ECO:0000256" key="12">
    <source>
        <dbReference type="PIRSR" id="PIRSR000239-1"/>
    </source>
</evidence>
<reference evidence="14" key="2">
    <citation type="journal article" date="2021" name="Microbiome">
        <title>Successional dynamics and alternative stable states in a saline activated sludge microbial community over 9 years.</title>
        <authorList>
            <person name="Wang Y."/>
            <person name="Ye J."/>
            <person name="Ju F."/>
            <person name="Liu L."/>
            <person name="Boyd J.A."/>
            <person name="Deng Y."/>
            <person name="Parks D.H."/>
            <person name="Jiang X."/>
            <person name="Yin X."/>
            <person name="Woodcroft B.J."/>
            <person name="Tyson G.W."/>
            <person name="Hugenholtz P."/>
            <person name="Polz M.F."/>
            <person name="Zhang T."/>
        </authorList>
    </citation>
    <scope>NUCLEOTIDE SEQUENCE</scope>
    <source>
        <strain evidence="14">HKST-UBA15</strain>
    </source>
</reference>
<dbReference type="InterPro" id="IPR050924">
    <property type="entry name" value="Peroxiredoxin_BCP/PrxQ"/>
</dbReference>
<accession>A0A955L0Q3</accession>
<dbReference type="PROSITE" id="PS51352">
    <property type="entry name" value="THIOREDOXIN_2"/>
    <property type="match status" value="1"/>
</dbReference>
<keyword evidence="6" id="KW-0560">Oxidoreductase</keyword>
<evidence type="ECO:0000256" key="10">
    <source>
        <dbReference type="ARBA" id="ARBA00038489"/>
    </source>
</evidence>
<evidence type="ECO:0000256" key="9">
    <source>
        <dbReference type="ARBA" id="ARBA00032824"/>
    </source>
</evidence>
<dbReference type="Pfam" id="PF00578">
    <property type="entry name" value="AhpC-TSA"/>
    <property type="match status" value="1"/>
</dbReference>
<sequence>MLKEGDLAPLDIEVLDANENTTKLQDFLGHKIILYFYPKDNTPGCTQEACDFRDFNPEFEKLGAKLIGVSADSVESHTKFADKHELPFDLWSDTEHTLSDAFGAWGKKSLFGKIRLGLTRSTFIIDENGKIIKVWPKVSVNGHTEEVLRFLNDYKQNE</sequence>
<evidence type="ECO:0000256" key="2">
    <source>
        <dbReference type="ARBA" id="ARBA00011245"/>
    </source>
</evidence>
<keyword evidence="7" id="KW-1015">Disulfide bond</keyword>
<organism evidence="14 15">
    <name type="scientific">Candidatus Dojkabacteria bacterium</name>
    <dbReference type="NCBI Taxonomy" id="2099670"/>
    <lineage>
        <taxon>Bacteria</taxon>
        <taxon>Candidatus Dojkabacteria</taxon>
    </lineage>
</organism>
<reference evidence="14" key="1">
    <citation type="submission" date="2020-04" db="EMBL/GenBank/DDBJ databases">
        <authorList>
            <person name="Zhang T."/>
        </authorList>
    </citation>
    <scope>NUCLEOTIDE SEQUENCE</scope>
    <source>
        <strain evidence="14">HKST-UBA15</strain>
    </source>
</reference>
<evidence type="ECO:0000256" key="1">
    <source>
        <dbReference type="ARBA" id="ARBA00003330"/>
    </source>
</evidence>
<dbReference type="EC" id="1.11.1.24" evidence="3"/>
<evidence type="ECO:0000256" key="3">
    <source>
        <dbReference type="ARBA" id="ARBA00013017"/>
    </source>
</evidence>
<dbReference type="PANTHER" id="PTHR42801:SF4">
    <property type="entry name" value="AHPC_TSA FAMILY PROTEIN"/>
    <property type="match status" value="1"/>
</dbReference>
<dbReference type="Proteomes" id="UP000745577">
    <property type="component" value="Unassembled WGS sequence"/>
</dbReference>
<dbReference type="NCBIfam" id="NF006960">
    <property type="entry name" value="PRK09437.1"/>
    <property type="match status" value="1"/>
</dbReference>
<dbReference type="SUPFAM" id="SSF52833">
    <property type="entry name" value="Thioredoxin-like"/>
    <property type="match status" value="1"/>
</dbReference>
<dbReference type="GO" id="GO:0008379">
    <property type="term" value="F:thioredoxin peroxidase activity"/>
    <property type="evidence" value="ECO:0007669"/>
    <property type="project" value="TreeGrafter"/>
</dbReference>
<dbReference type="InterPro" id="IPR013766">
    <property type="entry name" value="Thioredoxin_domain"/>
</dbReference>